<dbReference type="InterPro" id="IPR011990">
    <property type="entry name" value="TPR-like_helical_dom_sf"/>
</dbReference>
<evidence type="ECO:0000256" key="5">
    <source>
        <dbReference type="SAM" id="SignalP"/>
    </source>
</evidence>
<dbReference type="SUPFAM" id="SSF48452">
    <property type="entry name" value="TPR-like"/>
    <property type="match status" value="1"/>
</dbReference>
<gene>
    <name evidence="6" type="ORF">LVJ94_18280</name>
</gene>
<sequence length="445" mass="46168">MNATRFSLGLFVLLAGAPLGVVTGCGGSDPKVEYPQTDAGGPVQTGSGAQVGVADPGPPGESSGLTGAAKDAYDRGWKAWLSGDLPGAKSAFKEALDKAPTSPAAHYSLGTVLDRLGDNSGAQQEFRAAFSAKADYEPGICAYALSLARTGHAGEANTFISDKQVKMGKSPRILTCAADVKSLANDSAGAQQAAQDALRIDPDYKDAMVAIARDHYKAHRTELAKYALQAILDGFGDSSPPRDKDNAEAHLIRGLILREQGNRQQAMADFQAAVNKRPDMVEALIQLGAMKLEAGNVGEALPLLEGAVRFGPNNPLAHLNLGDAYRLSGRPQDAKKEFDTALSQDSSLAVAHYDLGLLYLFTPNVPGATADSQVATAIKEFETYRSMRGAKAPPGQSDDVDELLSRAKAKQAEMKNAAAAGTGGGGAPAGSGSAPKAGPQPVPKK</sequence>
<feature type="repeat" description="TPR" evidence="3">
    <location>
        <begin position="247"/>
        <end position="280"/>
    </location>
</feature>
<dbReference type="PANTHER" id="PTHR44858">
    <property type="entry name" value="TETRATRICOPEPTIDE REPEAT PROTEIN 6"/>
    <property type="match status" value="1"/>
</dbReference>
<keyword evidence="1" id="KW-0677">Repeat</keyword>
<accession>A0ABZ2LEG7</accession>
<reference evidence="6" key="1">
    <citation type="submission" date="2021-12" db="EMBL/GenBank/DDBJ databases">
        <title>Discovery of the Pendulisporaceae a myxobacterial family with distinct sporulation behavior and unique specialized metabolism.</title>
        <authorList>
            <person name="Garcia R."/>
            <person name="Popoff A."/>
            <person name="Bader C.D."/>
            <person name="Loehr J."/>
            <person name="Walesch S."/>
            <person name="Walt C."/>
            <person name="Boldt J."/>
            <person name="Bunk B."/>
            <person name="Haeckl F.J.F.P.J."/>
            <person name="Gunesch A.P."/>
            <person name="Birkelbach J."/>
            <person name="Nuebel U."/>
            <person name="Pietschmann T."/>
            <person name="Bach T."/>
            <person name="Mueller R."/>
        </authorList>
    </citation>
    <scope>NUCLEOTIDE SEQUENCE</scope>
    <source>
        <strain evidence="6">MSr11367</strain>
    </source>
</reference>
<feature type="chain" id="PRO_5047314665" evidence="5">
    <location>
        <begin position="24"/>
        <end position="445"/>
    </location>
</feature>
<keyword evidence="7" id="KW-1185">Reference proteome</keyword>
<keyword evidence="5" id="KW-0732">Signal</keyword>
<evidence type="ECO:0000313" key="7">
    <source>
        <dbReference type="Proteomes" id="UP001374803"/>
    </source>
</evidence>
<keyword evidence="2 3" id="KW-0802">TPR repeat</keyword>
<organism evidence="6 7">
    <name type="scientific">Pendulispora rubella</name>
    <dbReference type="NCBI Taxonomy" id="2741070"/>
    <lineage>
        <taxon>Bacteria</taxon>
        <taxon>Pseudomonadati</taxon>
        <taxon>Myxococcota</taxon>
        <taxon>Myxococcia</taxon>
        <taxon>Myxococcales</taxon>
        <taxon>Sorangiineae</taxon>
        <taxon>Pendulisporaceae</taxon>
        <taxon>Pendulispora</taxon>
    </lineage>
</organism>
<protein>
    <submittedName>
        <fullName evidence="6">Tetratricopeptide repeat protein</fullName>
    </submittedName>
</protein>
<evidence type="ECO:0000313" key="6">
    <source>
        <dbReference type="EMBL" id="WXB09170.1"/>
    </source>
</evidence>
<evidence type="ECO:0000256" key="2">
    <source>
        <dbReference type="ARBA" id="ARBA00022803"/>
    </source>
</evidence>
<dbReference type="InterPro" id="IPR019734">
    <property type="entry name" value="TPR_rpt"/>
</dbReference>
<evidence type="ECO:0000256" key="3">
    <source>
        <dbReference type="PROSITE-ProRule" id="PRU00339"/>
    </source>
</evidence>
<feature type="region of interest" description="Disordered" evidence="4">
    <location>
        <begin position="406"/>
        <end position="445"/>
    </location>
</feature>
<name>A0ABZ2LEG7_9BACT</name>
<feature type="region of interest" description="Disordered" evidence="4">
    <location>
        <begin position="32"/>
        <end position="66"/>
    </location>
</feature>
<dbReference type="SMART" id="SM00028">
    <property type="entry name" value="TPR"/>
    <property type="match status" value="6"/>
</dbReference>
<dbReference type="RefSeq" id="WP_394838841.1">
    <property type="nucleotide sequence ID" value="NZ_CP089929.1"/>
</dbReference>
<dbReference type="InterPro" id="IPR050498">
    <property type="entry name" value="Ycf3"/>
</dbReference>
<dbReference type="PROSITE" id="PS50005">
    <property type="entry name" value="TPR"/>
    <property type="match status" value="2"/>
</dbReference>
<feature type="repeat" description="TPR" evidence="3">
    <location>
        <begin position="281"/>
        <end position="314"/>
    </location>
</feature>
<dbReference type="PANTHER" id="PTHR44858:SF1">
    <property type="entry name" value="UDP-N-ACETYLGLUCOSAMINE--PEPTIDE N-ACETYLGLUCOSAMINYLTRANSFERASE SPINDLY-RELATED"/>
    <property type="match status" value="1"/>
</dbReference>
<dbReference type="Pfam" id="PF14559">
    <property type="entry name" value="TPR_19"/>
    <property type="match status" value="2"/>
</dbReference>
<dbReference type="Proteomes" id="UP001374803">
    <property type="component" value="Chromosome"/>
</dbReference>
<feature type="signal peptide" evidence="5">
    <location>
        <begin position="1"/>
        <end position="23"/>
    </location>
</feature>
<dbReference type="PROSITE" id="PS51257">
    <property type="entry name" value="PROKAR_LIPOPROTEIN"/>
    <property type="match status" value="1"/>
</dbReference>
<dbReference type="Gene3D" id="1.25.40.10">
    <property type="entry name" value="Tetratricopeptide repeat domain"/>
    <property type="match status" value="2"/>
</dbReference>
<dbReference type="Pfam" id="PF13432">
    <property type="entry name" value="TPR_16"/>
    <property type="match status" value="1"/>
</dbReference>
<dbReference type="EMBL" id="CP089983">
    <property type="protein sequence ID" value="WXB09170.1"/>
    <property type="molecule type" value="Genomic_DNA"/>
</dbReference>
<evidence type="ECO:0000256" key="4">
    <source>
        <dbReference type="SAM" id="MobiDB-lite"/>
    </source>
</evidence>
<evidence type="ECO:0000256" key="1">
    <source>
        <dbReference type="ARBA" id="ARBA00022737"/>
    </source>
</evidence>
<proteinExistence type="predicted"/>